<organism evidence="2 3">
    <name type="scientific">Pyrocoelia pectoralis</name>
    <dbReference type="NCBI Taxonomy" id="417401"/>
    <lineage>
        <taxon>Eukaryota</taxon>
        <taxon>Metazoa</taxon>
        <taxon>Ecdysozoa</taxon>
        <taxon>Arthropoda</taxon>
        <taxon>Hexapoda</taxon>
        <taxon>Insecta</taxon>
        <taxon>Pterygota</taxon>
        <taxon>Neoptera</taxon>
        <taxon>Endopterygota</taxon>
        <taxon>Coleoptera</taxon>
        <taxon>Polyphaga</taxon>
        <taxon>Elateriformia</taxon>
        <taxon>Elateroidea</taxon>
        <taxon>Lampyridae</taxon>
        <taxon>Lampyrinae</taxon>
        <taxon>Pyrocoelia</taxon>
    </lineage>
</organism>
<evidence type="ECO:0000313" key="2">
    <source>
        <dbReference type="EMBL" id="KAK5650059.1"/>
    </source>
</evidence>
<reference evidence="2 3" key="1">
    <citation type="journal article" date="2024" name="Insects">
        <title>An Improved Chromosome-Level Genome Assembly of the Firefly Pyrocoelia pectoralis.</title>
        <authorList>
            <person name="Fu X."/>
            <person name="Meyer-Rochow V.B."/>
            <person name="Ballantyne L."/>
            <person name="Zhu X."/>
        </authorList>
    </citation>
    <scope>NUCLEOTIDE SEQUENCE [LARGE SCALE GENOMIC DNA]</scope>
    <source>
        <strain evidence="2">XCY_ONT2</strain>
    </source>
</reference>
<evidence type="ECO:0000313" key="3">
    <source>
        <dbReference type="Proteomes" id="UP001329430"/>
    </source>
</evidence>
<accession>A0AAN7VX21</accession>
<dbReference type="PANTHER" id="PTHR33327">
    <property type="entry name" value="ENDONUCLEASE"/>
    <property type="match status" value="1"/>
</dbReference>
<protein>
    <recommendedName>
        <fullName evidence="4">Gag protein</fullName>
    </recommendedName>
</protein>
<dbReference type="Proteomes" id="UP001329430">
    <property type="component" value="Chromosome 1"/>
</dbReference>
<evidence type="ECO:0008006" key="4">
    <source>
        <dbReference type="Google" id="ProtNLM"/>
    </source>
</evidence>
<evidence type="ECO:0000256" key="1">
    <source>
        <dbReference type="SAM" id="MobiDB-lite"/>
    </source>
</evidence>
<keyword evidence="3" id="KW-1185">Reference proteome</keyword>
<gene>
    <name evidence="2" type="ORF">RI129_001088</name>
</gene>
<comment type="caution">
    <text evidence="2">The sequence shown here is derived from an EMBL/GenBank/DDBJ whole genome shotgun (WGS) entry which is preliminary data.</text>
</comment>
<dbReference type="PANTHER" id="PTHR33327:SF3">
    <property type="entry name" value="RNA-DIRECTED DNA POLYMERASE"/>
    <property type="match status" value="1"/>
</dbReference>
<sequence length="150" mass="17377">MKTLSGNSISGDILKKLWLQRLPQQVQVVLTISTEPLDNLSIMADKILETYTSSVIAEVSNRELPPRINPSESSTDWDRKFNELRHDMMQEINKMQKRNFHPLNRDSSKNRPRSSSRKSNTEGLCYYHNRFAEKARKCTKPCTFQSSSEN</sequence>
<name>A0AAN7VX21_9COLE</name>
<proteinExistence type="predicted"/>
<dbReference type="AlphaFoldDB" id="A0AAN7VX21"/>
<dbReference type="EMBL" id="JAVRBK010000001">
    <property type="protein sequence ID" value="KAK5650059.1"/>
    <property type="molecule type" value="Genomic_DNA"/>
</dbReference>
<feature type="region of interest" description="Disordered" evidence="1">
    <location>
        <begin position="93"/>
        <end position="121"/>
    </location>
</feature>